<evidence type="ECO:0000313" key="4">
    <source>
        <dbReference type="RefSeq" id="XP_032116447.1"/>
    </source>
</evidence>
<dbReference type="GeneID" id="116538280"/>
<dbReference type="GO" id="GO:0006355">
    <property type="term" value="P:regulation of DNA-templated transcription"/>
    <property type="evidence" value="ECO:0007669"/>
    <property type="project" value="InterPro"/>
</dbReference>
<dbReference type="Pfam" id="PF01352">
    <property type="entry name" value="KRAB"/>
    <property type="match status" value="1"/>
</dbReference>
<accession>A0A6J3GGD2</accession>
<dbReference type="PROSITE" id="PS50805">
    <property type="entry name" value="KRAB"/>
    <property type="match status" value="1"/>
</dbReference>
<organism evidence="3 4">
    <name type="scientific">Sapajus apella</name>
    <name type="common">Brown-capped capuchin</name>
    <name type="synonym">Cebus apella</name>
    <dbReference type="NCBI Taxonomy" id="9515"/>
    <lineage>
        <taxon>Eukaryota</taxon>
        <taxon>Metazoa</taxon>
        <taxon>Chordata</taxon>
        <taxon>Craniata</taxon>
        <taxon>Vertebrata</taxon>
        <taxon>Euteleostomi</taxon>
        <taxon>Mammalia</taxon>
        <taxon>Eutheria</taxon>
        <taxon>Euarchontoglires</taxon>
        <taxon>Primates</taxon>
        <taxon>Haplorrhini</taxon>
        <taxon>Platyrrhini</taxon>
        <taxon>Cebidae</taxon>
        <taxon>Cebinae</taxon>
        <taxon>Sapajus</taxon>
    </lineage>
</organism>
<dbReference type="CDD" id="cd07765">
    <property type="entry name" value="KRAB_A-box"/>
    <property type="match status" value="1"/>
</dbReference>
<evidence type="ECO:0000259" key="2">
    <source>
        <dbReference type="PROSITE" id="PS50805"/>
    </source>
</evidence>
<protein>
    <submittedName>
        <fullName evidence="4">Zinc finger protein 28 homolog</fullName>
    </submittedName>
</protein>
<dbReference type="InterPro" id="IPR001909">
    <property type="entry name" value="KRAB"/>
</dbReference>
<dbReference type="Proteomes" id="UP000504640">
    <property type="component" value="Unplaced"/>
</dbReference>
<keyword evidence="3" id="KW-1185">Reference proteome</keyword>
<dbReference type="InterPro" id="IPR050169">
    <property type="entry name" value="Krueppel_C2H2_ZnF"/>
</dbReference>
<dbReference type="SUPFAM" id="SSF109640">
    <property type="entry name" value="KRAB domain (Kruppel-associated box)"/>
    <property type="match status" value="1"/>
</dbReference>
<feature type="compositionally biased region" description="Basic and acidic residues" evidence="1">
    <location>
        <begin position="234"/>
        <end position="250"/>
    </location>
</feature>
<sequence>MESTLGRARILRDLEAGLPLSWLPKGLRHSLPVPASNSPPLESALAPGNAGVGIPLRGWAQPLRPFPRSAPGNQNYISRRPARLKLLPPRPDFPAADWLWLLWLRRTLPVPEAAPGQLVCKLELVVQGLMAFKDVAVDFSREEWDFLDATQRHLYRCVMLENYSNLASVRLSILKPDVISLLEEESQPWLVNRGMTAGPCPGEWELRSRGEARQPAGLAAASWIFLLGTAAPRMRPEEGEKEGLRPREKNNFSLSPLSEVGRNPPSPCSSSLPTD</sequence>
<dbReference type="PANTHER" id="PTHR23232:SF140">
    <property type="entry name" value="ZFP92 ZINC FINGER PROTEIN"/>
    <property type="match status" value="1"/>
</dbReference>
<dbReference type="SMART" id="SM00349">
    <property type="entry name" value="KRAB"/>
    <property type="match status" value="1"/>
</dbReference>
<feature type="domain" description="KRAB" evidence="2">
    <location>
        <begin position="130"/>
        <end position="201"/>
    </location>
</feature>
<dbReference type="AlphaFoldDB" id="A0A6J3GGD2"/>
<dbReference type="PANTHER" id="PTHR23232">
    <property type="entry name" value="KRAB DOMAIN C2H2 ZINC FINGER"/>
    <property type="match status" value="1"/>
</dbReference>
<proteinExistence type="predicted"/>
<dbReference type="InterPro" id="IPR036051">
    <property type="entry name" value="KRAB_dom_sf"/>
</dbReference>
<evidence type="ECO:0000313" key="3">
    <source>
        <dbReference type="Proteomes" id="UP000504640"/>
    </source>
</evidence>
<gene>
    <name evidence="4" type="primary">LOC116538280</name>
</gene>
<dbReference type="RefSeq" id="XP_032116447.1">
    <property type="nucleotide sequence ID" value="XM_032260556.1"/>
</dbReference>
<dbReference type="Gene3D" id="6.10.140.140">
    <property type="match status" value="1"/>
</dbReference>
<reference evidence="4" key="1">
    <citation type="submission" date="2025-08" db="UniProtKB">
        <authorList>
            <consortium name="RefSeq"/>
        </authorList>
    </citation>
    <scope>IDENTIFICATION</scope>
    <source>
        <tissue evidence="4">Blood</tissue>
    </source>
</reference>
<evidence type="ECO:0000256" key="1">
    <source>
        <dbReference type="SAM" id="MobiDB-lite"/>
    </source>
</evidence>
<feature type="region of interest" description="Disordered" evidence="1">
    <location>
        <begin position="234"/>
        <end position="275"/>
    </location>
</feature>
<name>A0A6J3GGD2_SAPAP</name>